<organism evidence="5 6">
    <name type="scientific">Oedothorax gibbosus</name>
    <dbReference type="NCBI Taxonomy" id="931172"/>
    <lineage>
        <taxon>Eukaryota</taxon>
        <taxon>Metazoa</taxon>
        <taxon>Ecdysozoa</taxon>
        <taxon>Arthropoda</taxon>
        <taxon>Chelicerata</taxon>
        <taxon>Arachnida</taxon>
        <taxon>Araneae</taxon>
        <taxon>Araneomorphae</taxon>
        <taxon>Entelegynae</taxon>
        <taxon>Araneoidea</taxon>
        <taxon>Linyphiidae</taxon>
        <taxon>Erigoninae</taxon>
        <taxon>Oedothorax</taxon>
    </lineage>
</organism>
<dbReference type="PANTHER" id="PTHR12243">
    <property type="entry name" value="MADF DOMAIN TRANSCRIPTION FACTOR"/>
    <property type="match status" value="1"/>
</dbReference>
<dbReference type="GO" id="GO:0005667">
    <property type="term" value="C:transcription regulator complex"/>
    <property type="evidence" value="ECO:0007669"/>
    <property type="project" value="TreeGrafter"/>
</dbReference>
<dbReference type="PROSITE" id="PS51031">
    <property type="entry name" value="BESS"/>
    <property type="match status" value="1"/>
</dbReference>
<comment type="subcellular location">
    <subcellularLocation>
        <location evidence="1">Nucleus</location>
    </subcellularLocation>
</comment>
<dbReference type="SMART" id="SM00595">
    <property type="entry name" value="MADF"/>
    <property type="match status" value="1"/>
</dbReference>
<feature type="domain" description="BESS" evidence="4">
    <location>
        <begin position="167"/>
        <end position="206"/>
    </location>
</feature>
<protein>
    <recommendedName>
        <fullName evidence="7">MADF domain-containing protein</fullName>
    </recommendedName>
</protein>
<evidence type="ECO:0000313" key="6">
    <source>
        <dbReference type="Proteomes" id="UP000827092"/>
    </source>
</evidence>
<feature type="region of interest" description="Disordered" evidence="2">
    <location>
        <begin position="229"/>
        <end position="249"/>
    </location>
</feature>
<feature type="domain" description="MADF" evidence="3">
    <location>
        <begin position="13"/>
        <end position="114"/>
    </location>
</feature>
<proteinExistence type="predicted"/>
<feature type="region of interest" description="Disordered" evidence="2">
    <location>
        <begin position="117"/>
        <end position="150"/>
    </location>
</feature>
<evidence type="ECO:0000256" key="1">
    <source>
        <dbReference type="PROSITE-ProRule" id="PRU00371"/>
    </source>
</evidence>
<dbReference type="InterPro" id="IPR039353">
    <property type="entry name" value="TF_Adf1"/>
</dbReference>
<name>A0AAV6V3X6_9ARAC</name>
<dbReference type="EMBL" id="JAFNEN010000180">
    <property type="protein sequence ID" value="KAG8190578.1"/>
    <property type="molecule type" value="Genomic_DNA"/>
</dbReference>
<evidence type="ECO:0000259" key="3">
    <source>
        <dbReference type="PROSITE" id="PS51029"/>
    </source>
</evidence>
<dbReference type="InterPro" id="IPR004210">
    <property type="entry name" value="BESS_motif"/>
</dbReference>
<keyword evidence="6" id="KW-1185">Reference proteome</keyword>
<dbReference type="GO" id="GO:0005634">
    <property type="term" value="C:nucleus"/>
    <property type="evidence" value="ECO:0007669"/>
    <property type="project" value="UniProtKB-SubCell"/>
</dbReference>
<dbReference type="InterPro" id="IPR006578">
    <property type="entry name" value="MADF-dom"/>
</dbReference>
<dbReference type="GO" id="GO:0003677">
    <property type="term" value="F:DNA binding"/>
    <property type="evidence" value="ECO:0007669"/>
    <property type="project" value="InterPro"/>
</dbReference>
<dbReference type="GO" id="GO:0006357">
    <property type="term" value="P:regulation of transcription by RNA polymerase II"/>
    <property type="evidence" value="ECO:0007669"/>
    <property type="project" value="TreeGrafter"/>
</dbReference>
<evidence type="ECO:0000256" key="2">
    <source>
        <dbReference type="SAM" id="MobiDB-lite"/>
    </source>
</evidence>
<dbReference type="Pfam" id="PF02944">
    <property type="entry name" value="BESS"/>
    <property type="match status" value="1"/>
</dbReference>
<gene>
    <name evidence="5" type="ORF">JTE90_014055</name>
</gene>
<feature type="compositionally biased region" description="Acidic residues" evidence="2">
    <location>
        <begin position="126"/>
        <end position="135"/>
    </location>
</feature>
<dbReference type="Proteomes" id="UP000827092">
    <property type="component" value="Unassembled WGS sequence"/>
</dbReference>
<dbReference type="PANTHER" id="PTHR12243:SF64">
    <property type="entry name" value="DORSAL INTERACTING PROTEIN 3-RELATED"/>
    <property type="match status" value="1"/>
</dbReference>
<sequence>MADSEDFEFDAERFIDEVRNQPAIWDPDDEGYHTKQKKREAWLEICRAFCDGYDQKNEQHRSEICNRLIKKWRNLKDSFMKHTKKQKNVTAVYKKQQRPYIYQKNLSFLNKWDDDSESSFGKKDEDEPDNSDENTAEMPTRASTKKRKVQQSIICSSAQGSAGGADQNADRLFFESLLPYMASFTEDQKLEFRCEVLNVVKKIKTQHSDCPAQNYNAASVASAQELSSPYTSYDLPQHPNHKTFNQPPF</sequence>
<evidence type="ECO:0000259" key="4">
    <source>
        <dbReference type="PROSITE" id="PS51031"/>
    </source>
</evidence>
<comment type="caution">
    <text evidence="5">The sequence shown here is derived from an EMBL/GenBank/DDBJ whole genome shotgun (WGS) entry which is preliminary data.</text>
</comment>
<dbReference type="PROSITE" id="PS51029">
    <property type="entry name" value="MADF"/>
    <property type="match status" value="1"/>
</dbReference>
<evidence type="ECO:0008006" key="7">
    <source>
        <dbReference type="Google" id="ProtNLM"/>
    </source>
</evidence>
<keyword evidence="1" id="KW-0539">Nucleus</keyword>
<dbReference type="AlphaFoldDB" id="A0AAV6V3X6"/>
<accession>A0AAV6V3X6</accession>
<dbReference type="Pfam" id="PF10545">
    <property type="entry name" value="MADF_DNA_bdg"/>
    <property type="match status" value="1"/>
</dbReference>
<reference evidence="5 6" key="1">
    <citation type="journal article" date="2022" name="Nat. Ecol. Evol.">
        <title>A masculinizing supergene underlies an exaggerated male reproductive morph in a spider.</title>
        <authorList>
            <person name="Hendrickx F."/>
            <person name="De Corte Z."/>
            <person name="Sonet G."/>
            <person name="Van Belleghem S.M."/>
            <person name="Kostlbacher S."/>
            <person name="Vangestel C."/>
        </authorList>
    </citation>
    <scope>NUCLEOTIDE SEQUENCE [LARGE SCALE GENOMIC DNA]</scope>
    <source>
        <strain evidence="5">W744_W776</strain>
    </source>
</reference>
<evidence type="ECO:0000313" key="5">
    <source>
        <dbReference type="EMBL" id="KAG8190578.1"/>
    </source>
</evidence>